<protein>
    <submittedName>
        <fullName evidence="1">(apollo) hypothetical protein</fullName>
    </submittedName>
</protein>
<accession>A0A8S3WRA0</accession>
<dbReference type="OrthoDB" id="6437871at2759"/>
<proteinExistence type="predicted"/>
<dbReference type="EMBL" id="CAJQZP010000610">
    <property type="protein sequence ID" value="CAG4972152.1"/>
    <property type="molecule type" value="Genomic_DNA"/>
</dbReference>
<dbReference type="Proteomes" id="UP000691718">
    <property type="component" value="Unassembled WGS sequence"/>
</dbReference>
<sequence>MHRLFAELEPSVTVTEQNLADRVRYILRSNTFDVTELERLRREAVPSSGENAAAEDAAPQLAEQTANVDAAVNTPVVIDSNDDGTVAQELELEQMRSTLEEAIVETRSTTLENRPRLPRLALSKRNRAVVRALNPMLGTYLEASRDLCETDSILFGAALAVCRIIGAKLSTAGRATGQSSAIPAWRIRIEERIAKARALIGRLICFRSGNTRPRIVRTVRMAFAGTNVSLTQPDIMQKLTERIDDLKQRIAAWGKRIRRYTVRSTRFNQNRLFQSDQKRLYKSLERPIVSGTGPAPNQADMVAFWRSLWSEPVNHKRALGRKLWRTYKLLARRAKAKMRTQRASMQRTGGGPPADICLTELEKKTINIEGTSTIYGLPGAVEAGIIIVPGTPQPIVDVPDPYVKQNIVMVLDDTQLPKPKQTLILDAVTVDIHSDTEEEPPKEAAMVDAFTPTASHDGATVVTSMATNASSIPTASRVGQIAVDALMMPAANRDLATISCSREHIVASTPEQRLEDGVGRNTPRLERHNARRATPRTLVPPADSATPQEDAMIVALREGAQAQMALANAQTEAARYLGDCIMRAATMFVEAINKNK</sequence>
<keyword evidence="2" id="KW-1185">Reference proteome</keyword>
<gene>
    <name evidence="1" type="ORF">PAPOLLO_LOCUS8564</name>
</gene>
<organism evidence="1 2">
    <name type="scientific">Parnassius apollo</name>
    <name type="common">Apollo butterfly</name>
    <name type="synonym">Papilio apollo</name>
    <dbReference type="NCBI Taxonomy" id="110799"/>
    <lineage>
        <taxon>Eukaryota</taxon>
        <taxon>Metazoa</taxon>
        <taxon>Ecdysozoa</taxon>
        <taxon>Arthropoda</taxon>
        <taxon>Hexapoda</taxon>
        <taxon>Insecta</taxon>
        <taxon>Pterygota</taxon>
        <taxon>Neoptera</taxon>
        <taxon>Endopterygota</taxon>
        <taxon>Lepidoptera</taxon>
        <taxon>Glossata</taxon>
        <taxon>Ditrysia</taxon>
        <taxon>Papilionoidea</taxon>
        <taxon>Papilionidae</taxon>
        <taxon>Parnassiinae</taxon>
        <taxon>Parnassini</taxon>
        <taxon>Parnassius</taxon>
        <taxon>Parnassius</taxon>
    </lineage>
</organism>
<evidence type="ECO:0000313" key="2">
    <source>
        <dbReference type="Proteomes" id="UP000691718"/>
    </source>
</evidence>
<evidence type="ECO:0000313" key="1">
    <source>
        <dbReference type="EMBL" id="CAG4972152.1"/>
    </source>
</evidence>
<name>A0A8S3WRA0_PARAO</name>
<reference evidence="1" key="1">
    <citation type="submission" date="2021-04" db="EMBL/GenBank/DDBJ databases">
        <authorList>
            <person name="Tunstrom K."/>
        </authorList>
    </citation>
    <scope>NUCLEOTIDE SEQUENCE</scope>
</reference>
<comment type="caution">
    <text evidence="1">The sequence shown here is derived from an EMBL/GenBank/DDBJ whole genome shotgun (WGS) entry which is preliminary data.</text>
</comment>
<dbReference type="AlphaFoldDB" id="A0A8S3WRA0"/>